<dbReference type="Pfam" id="PF03607">
    <property type="entry name" value="DCX"/>
    <property type="match status" value="1"/>
</dbReference>
<keyword evidence="3" id="KW-1185">Reference proteome</keyword>
<dbReference type="Gene3D" id="3.10.20.230">
    <property type="entry name" value="Doublecortin domain"/>
    <property type="match status" value="1"/>
</dbReference>
<comment type="caution">
    <text evidence="2">The sequence shown here is derived from an EMBL/GenBank/DDBJ whole genome shotgun (WGS) entry which is preliminary data.</text>
</comment>
<dbReference type="SUPFAM" id="SSF89837">
    <property type="entry name" value="Doublecortin (DC)"/>
    <property type="match status" value="1"/>
</dbReference>
<dbReference type="PROSITE" id="PS50309">
    <property type="entry name" value="DC"/>
    <property type="match status" value="1"/>
</dbReference>
<dbReference type="GO" id="GO:0035556">
    <property type="term" value="P:intracellular signal transduction"/>
    <property type="evidence" value="ECO:0007669"/>
    <property type="project" value="InterPro"/>
</dbReference>
<feature type="domain" description="Doublecortin" evidence="1">
    <location>
        <begin position="9"/>
        <end position="56"/>
    </location>
</feature>
<name>A0A5J4NUQ2_9TREM</name>
<organism evidence="2 3">
    <name type="scientific">Paragonimus westermani</name>
    <dbReference type="NCBI Taxonomy" id="34504"/>
    <lineage>
        <taxon>Eukaryota</taxon>
        <taxon>Metazoa</taxon>
        <taxon>Spiralia</taxon>
        <taxon>Lophotrochozoa</taxon>
        <taxon>Platyhelminthes</taxon>
        <taxon>Trematoda</taxon>
        <taxon>Digenea</taxon>
        <taxon>Plagiorchiida</taxon>
        <taxon>Troglotremata</taxon>
        <taxon>Troglotrematidae</taxon>
        <taxon>Paragonimus</taxon>
    </lineage>
</organism>
<reference evidence="2 3" key="1">
    <citation type="journal article" date="2019" name="Gigascience">
        <title>Whole-genome sequence of the oriental lung fluke Paragonimus westermani.</title>
        <authorList>
            <person name="Oey H."/>
            <person name="Zakrzewski M."/>
            <person name="Narain K."/>
            <person name="Devi K.R."/>
            <person name="Agatsuma T."/>
            <person name="Nawaratna S."/>
            <person name="Gobert G.N."/>
            <person name="Jones M.K."/>
            <person name="Ragan M.A."/>
            <person name="McManus D.P."/>
            <person name="Krause L."/>
        </authorList>
    </citation>
    <scope>NUCLEOTIDE SEQUENCE [LARGE SCALE GENOMIC DNA]</scope>
    <source>
        <strain evidence="2 3">IND2009</strain>
    </source>
</reference>
<gene>
    <name evidence="2" type="ORF">DEA37_0001012</name>
</gene>
<protein>
    <recommendedName>
        <fullName evidence="1">Doublecortin domain-containing protein</fullName>
    </recommendedName>
</protein>
<sequence length="85" mass="9705">MVAAQTDVDGDLDSRGIRMAIHPNRYRSLEALLSDLTEKMPKLSCGARAVYTPRGRLQHGKQCTVWRMTSWHLSYITQQLKSEKT</sequence>
<accession>A0A5J4NUQ2</accession>
<dbReference type="EMBL" id="QNGE01000787">
    <property type="protein sequence ID" value="KAA3679283.1"/>
    <property type="molecule type" value="Genomic_DNA"/>
</dbReference>
<evidence type="ECO:0000259" key="1">
    <source>
        <dbReference type="PROSITE" id="PS50309"/>
    </source>
</evidence>
<dbReference type="InterPro" id="IPR036572">
    <property type="entry name" value="Doublecortin_dom_sf"/>
</dbReference>
<dbReference type="Proteomes" id="UP000324629">
    <property type="component" value="Unassembled WGS sequence"/>
</dbReference>
<dbReference type="InterPro" id="IPR003533">
    <property type="entry name" value="Doublecortin_dom"/>
</dbReference>
<evidence type="ECO:0000313" key="3">
    <source>
        <dbReference type="Proteomes" id="UP000324629"/>
    </source>
</evidence>
<dbReference type="AlphaFoldDB" id="A0A5J4NUQ2"/>
<proteinExistence type="predicted"/>
<evidence type="ECO:0000313" key="2">
    <source>
        <dbReference type="EMBL" id="KAA3679283.1"/>
    </source>
</evidence>